<keyword evidence="2" id="KW-0645">Protease</keyword>
<organism evidence="5 6">
    <name type="scientific">Candidatus Korarchaeum cryptofilum</name>
    <dbReference type="NCBI Taxonomy" id="498846"/>
    <lineage>
        <taxon>Archaea</taxon>
        <taxon>Thermoproteota</taxon>
        <taxon>Candidatus Korarchaeia</taxon>
        <taxon>Candidatus Korarchaeales</taxon>
        <taxon>Candidatus Korarchaeaceae</taxon>
        <taxon>Candidatus Korarchaeum</taxon>
    </lineage>
</organism>
<sequence length="619" mass="70586">MRQIAVEDFCKIFLLGPPFLRGDGNFLAFRGGRALLDSDSYEYRIWGAPIGSEPVPLTGGPKDWNPSWEPGGERFIFIRKEENSLILWTPSEEYKVLQWENGIEEVEWVSGKVAAAIMREGKRDDVRTIRSIPFWENGEGWTYWFTRRLYGIDLMTGESWPISAEGLEVLDFKASPDGRRIAFLALKDREKPLNVSLFISDLHGDAYELGDGSWYLSRVSWKGDSRLGVVGHDKRRGLVTNRHLYETPIDSWDPVDQIKVDRSVGNSLNSDVRGGMNLRPIWHEGSWYAVIHDGKSAPLFRLRDGNLEVVGRSDISVEGFDVKNGRIVLTAMSFDRPSEIYVVDNEMRRLTGMNDGYLSRVKLKRAEEFVIKASDGVDVECLFLAPDGAPPYPTILYVHGGPATSFGNAFMHELHFLNQNGYALLLVNFRGSEGYGEDFRDIRERYGERDFLDLMEALDEAIRRGYADPNKLAVMGGSYGGFMTNWIIGHSDKFKAAVTMRSICNWISDYGTTDIGFYFNPDQIGGTPWDNFSKYWEKSPLAYVSNVRTPTLILHSDEDYRCWLDQALQLFTALKVLGVETELVIFPGENHDLSRSGKPKHRIERLKRILDWLDRHLKK</sequence>
<evidence type="ECO:0000259" key="4">
    <source>
        <dbReference type="Pfam" id="PF00326"/>
    </source>
</evidence>
<evidence type="ECO:0000256" key="2">
    <source>
        <dbReference type="ARBA" id="ARBA00022670"/>
    </source>
</evidence>
<dbReference type="GO" id="GO:0004252">
    <property type="term" value="F:serine-type endopeptidase activity"/>
    <property type="evidence" value="ECO:0007669"/>
    <property type="project" value="TreeGrafter"/>
</dbReference>
<protein>
    <submittedName>
        <fullName evidence="5">S9 family peptidase</fullName>
    </submittedName>
</protein>
<keyword evidence="3" id="KW-0378">Hydrolase</keyword>
<dbReference type="PANTHER" id="PTHR42776:SF27">
    <property type="entry name" value="DIPEPTIDYL PEPTIDASE FAMILY MEMBER 6"/>
    <property type="match status" value="1"/>
</dbReference>
<dbReference type="PANTHER" id="PTHR42776">
    <property type="entry name" value="SERINE PEPTIDASE S9 FAMILY MEMBER"/>
    <property type="match status" value="1"/>
</dbReference>
<evidence type="ECO:0000256" key="3">
    <source>
        <dbReference type="ARBA" id="ARBA00022801"/>
    </source>
</evidence>
<accession>A0A429G113</accession>
<dbReference type="Gene3D" id="3.40.50.1820">
    <property type="entry name" value="alpha/beta hydrolase"/>
    <property type="match status" value="1"/>
</dbReference>
<dbReference type="InterPro" id="IPR001375">
    <property type="entry name" value="Peptidase_S9_cat"/>
</dbReference>
<evidence type="ECO:0000256" key="1">
    <source>
        <dbReference type="ARBA" id="ARBA00010040"/>
    </source>
</evidence>
<evidence type="ECO:0000313" key="5">
    <source>
        <dbReference type="EMBL" id="RSN67493.1"/>
    </source>
</evidence>
<comment type="caution">
    <text evidence="5">The sequence shown here is derived from an EMBL/GenBank/DDBJ whole genome shotgun (WGS) entry which is preliminary data.</text>
</comment>
<dbReference type="RefSeq" id="WP_125742759.1">
    <property type="nucleotide sequence ID" value="NZ_RCOR01000043.1"/>
</dbReference>
<dbReference type="SUPFAM" id="SSF69304">
    <property type="entry name" value="Tricorn protease N-terminal domain"/>
    <property type="match status" value="1"/>
</dbReference>
<dbReference type="InterPro" id="IPR029058">
    <property type="entry name" value="AB_hydrolase_fold"/>
</dbReference>
<dbReference type="EMBL" id="RCOR01000043">
    <property type="protein sequence ID" value="RSN67493.1"/>
    <property type="molecule type" value="Genomic_DNA"/>
</dbReference>
<dbReference type="GO" id="GO:0006508">
    <property type="term" value="P:proteolysis"/>
    <property type="evidence" value="ECO:0007669"/>
    <property type="project" value="UniProtKB-KW"/>
</dbReference>
<dbReference type="SUPFAM" id="SSF53474">
    <property type="entry name" value="alpha/beta-Hydrolases"/>
    <property type="match status" value="1"/>
</dbReference>
<evidence type="ECO:0000313" key="6">
    <source>
        <dbReference type="Proteomes" id="UP000278149"/>
    </source>
</evidence>
<proteinExistence type="inferred from homology"/>
<feature type="domain" description="Peptidase S9 prolyl oligopeptidase catalytic" evidence="4">
    <location>
        <begin position="409"/>
        <end position="619"/>
    </location>
</feature>
<name>A0A429G113_9CREN</name>
<gene>
    <name evidence="5" type="ORF">D9Q81_08435</name>
</gene>
<reference evidence="5 6" key="1">
    <citation type="submission" date="2018-10" db="EMBL/GenBank/DDBJ databases">
        <title>Co-occurring genomic capacity for anaerobic methane metabolism and dissimilatory sulfite reduction discovered in the Korarchaeota.</title>
        <authorList>
            <person name="Mckay L.J."/>
            <person name="Dlakic M."/>
            <person name="Fields M.W."/>
            <person name="Delmont T.O."/>
            <person name="Eren A.M."/>
            <person name="Jay Z.J."/>
            <person name="Klingelsmith K.B."/>
            <person name="Rusch D.B."/>
            <person name="Inskeep W.P."/>
        </authorList>
    </citation>
    <scope>NUCLEOTIDE SEQUENCE [LARGE SCALE GENOMIC DNA]</scope>
    <source>
        <strain evidence="5 6">WS</strain>
    </source>
</reference>
<dbReference type="AlphaFoldDB" id="A0A429G113"/>
<dbReference type="FunFam" id="3.40.50.1820:FF:000028">
    <property type="entry name" value="S9 family peptidase"/>
    <property type="match status" value="1"/>
</dbReference>
<dbReference type="SUPFAM" id="SSF82171">
    <property type="entry name" value="DPP6 N-terminal domain-like"/>
    <property type="match status" value="1"/>
</dbReference>
<comment type="similarity">
    <text evidence="1">Belongs to the peptidase S9C family.</text>
</comment>
<dbReference type="Pfam" id="PF00326">
    <property type="entry name" value="Peptidase_S9"/>
    <property type="match status" value="1"/>
</dbReference>
<dbReference type="Proteomes" id="UP000278149">
    <property type="component" value="Unassembled WGS sequence"/>
</dbReference>